<reference evidence="3 4" key="1">
    <citation type="submission" date="2016-07" db="EMBL/GenBank/DDBJ databases">
        <title>Pervasive Adenine N6-methylation of Active Genes in Fungi.</title>
        <authorList>
            <consortium name="DOE Joint Genome Institute"/>
            <person name="Mondo S.J."/>
            <person name="Dannebaum R.O."/>
            <person name="Kuo R.C."/>
            <person name="Labutti K."/>
            <person name="Haridas S."/>
            <person name="Kuo A."/>
            <person name="Salamov A."/>
            <person name="Ahrendt S.R."/>
            <person name="Lipzen A."/>
            <person name="Sullivan W."/>
            <person name="Andreopoulos W.B."/>
            <person name="Clum A."/>
            <person name="Lindquist E."/>
            <person name="Daum C."/>
            <person name="Ramamoorthy G.K."/>
            <person name="Gryganskyi A."/>
            <person name="Culley D."/>
            <person name="Magnuson J.K."/>
            <person name="James T.Y."/>
            <person name="O'Malley M.A."/>
            <person name="Stajich J.E."/>
            <person name="Spatafora J.W."/>
            <person name="Visel A."/>
            <person name="Grigoriev I.V."/>
        </authorList>
    </citation>
    <scope>NUCLEOTIDE SEQUENCE [LARGE SCALE GENOMIC DNA]</scope>
    <source>
        <strain evidence="3 4">CBS 129021</strain>
    </source>
</reference>
<keyword evidence="4" id="KW-1185">Reference proteome</keyword>
<dbReference type="PANTHER" id="PTHR37019">
    <property type="entry name" value="CHROMOSOME 1, WHOLE GENOME SHOTGUN SEQUENCE"/>
    <property type="match status" value="1"/>
</dbReference>
<comment type="caution">
    <text evidence="3">The sequence shown here is derived from an EMBL/GenBank/DDBJ whole genome shotgun (WGS) entry which is preliminary data.</text>
</comment>
<feature type="transmembrane region" description="Helical" evidence="1">
    <location>
        <begin position="60"/>
        <end position="83"/>
    </location>
</feature>
<sequence>MAPTTASLLPTLPRVFFLYLEPIFISYGMFMNFSQSTHLFKFLDTTNISPNLPILPLPTLILPAQSASYLLNMMLYGLIILLATPPSKKLLQAHIAILIIADLTHWVGLFHAIAQTDPNRRGWAAVLDTEGWTPEVWNLALYPVGTLAVKGATLMGWFGEIAE</sequence>
<evidence type="ECO:0000259" key="2">
    <source>
        <dbReference type="Pfam" id="PF24803"/>
    </source>
</evidence>
<dbReference type="Proteomes" id="UP000193689">
    <property type="component" value="Unassembled WGS sequence"/>
</dbReference>
<dbReference type="InParanoid" id="A0A1Y2DUK2"/>
<feature type="transmembrane region" description="Helical" evidence="1">
    <location>
        <begin position="95"/>
        <end position="114"/>
    </location>
</feature>
<evidence type="ECO:0000313" key="3">
    <source>
        <dbReference type="EMBL" id="ORY62325.1"/>
    </source>
</evidence>
<name>A0A1Y2DUK2_9PEZI</name>
<dbReference type="AlphaFoldDB" id="A0A1Y2DUK2"/>
<keyword evidence="1" id="KW-1133">Transmembrane helix</keyword>
<dbReference type="OrthoDB" id="2937326at2759"/>
<dbReference type="EMBL" id="MCFJ01000009">
    <property type="protein sequence ID" value="ORY62325.1"/>
    <property type="molecule type" value="Genomic_DNA"/>
</dbReference>
<dbReference type="InterPro" id="IPR056121">
    <property type="entry name" value="DUF7704"/>
</dbReference>
<dbReference type="PANTHER" id="PTHR37019:SF2">
    <property type="entry name" value="EXPERA DOMAIN-CONTAINING PROTEIN"/>
    <property type="match status" value="1"/>
</dbReference>
<feature type="transmembrane region" description="Helical" evidence="1">
    <location>
        <begin position="12"/>
        <end position="30"/>
    </location>
</feature>
<dbReference type="GeneID" id="63780264"/>
<keyword evidence="1" id="KW-0812">Transmembrane</keyword>
<proteinExistence type="predicted"/>
<evidence type="ECO:0000313" key="4">
    <source>
        <dbReference type="Proteomes" id="UP000193689"/>
    </source>
</evidence>
<organism evidence="3 4">
    <name type="scientific">Pseudomassariella vexata</name>
    <dbReference type="NCBI Taxonomy" id="1141098"/>
    <lineage>
        <taxon>Eukaryota</taxon>
        <taxon>Fungi</taxon>
        <taxon>Dikarya</taxon>
        <taxon>Ascomycota</taxon>
        <taxon>Pezizomycotina</taxon>
        <taxon>Sordariomycetes</taxon>
        <taxon>Xylariomycetidae</taxon>
        <taxon>Amphisphaeriales</taxon>
        <taxon>Pseudomassariaceae</taxon>
        <taxon>Pseudomassariella</taxon>
    </lineage>
</organism>
<dbReference type="Pfam" id="PF24803">
    <property type="entry name" value="DUF7704"/>
    <property type="match status" value="1"/>
</dbReference>
<accession>A0A1Y2DUK2</accession>
<feature type="domain" description="DUF7704" evidence="2">
    <location>
        <begin position="6"/>
        <end position="159"/>
    </location>
</feature>
<protein>
    <recommendedName>
        <fullName evidence="2">DUF7704 domain-containing protein</fullName>
    </recommendedName>
</protein>
<dbReference type="RefSeq" id="XP_040714161.1">
    <property type="nucleotide sequence ID" value="XM_040864052.1"/>
</dbReference>
<keyword evidence="1" id="KW-0472">Membrane</keyword>
<gene>
    <name evidence="3" type="ORF">BCR38DRAFT_486588</name>
</gene>
<evidence type="ECO:0000256" key="1">
    <source>
        <dbReference type="SAM" id="Phobius"/>
    </source>
</evidence>